<dbReference type="Proteomes" id="UP000192578">
    <property type="component" value="Unassembled WGS sequence"/>
</dbReference>
<comment type="caution">
    <text evidence="11">The sequence shown here is derived from an EMBL/GenBank/DDBJ whole genome shotgun (WGS) entry which is preliminary data.</text>
</comment>
<evidence type="ECO:0000256" key="3">
    <source>
        <dbReference type="ARBA" id="ARBA00022679"/>
    </source>
</evidence>
<proteinExistence type="predicted"/>
<keyword evidence="2" id="KW-0723">Serine/threonine-protein kinase</keyword>
<evidence type="ECO:0000259" key="10">
    <source>
        <dbReference type="PROSITE" id="PS50011"/>
    </source>
</evidence>
<reference evidence="12" key="1">
    <citation type="submission" date="2017-01" db="EMBL/GenBank/DDBJ databases">
        <title>Comparative genomics of anhydrobiosis in the tardigrade Hypsibius dujardini.</title>
        <authorList>
            <person name="Yoshida Y."/>
            <person name="Koutsovoulos G."/>
            <person name="Laetsch D."/>
            <person name="Stevens L."/>
            <person name="Kumar S."/>
            <person name="Horikawa D."/>
            <person name="Ishino K."/>
            <person name="Komine S."/>
            <person name="Tomita M."/>
            <person name="Blaxter M."/>
            <person name="Arakawa K."/>
        </authorList>
    </citation>
    <scope>NUCLEOTIDE SEQUENCE [LARGE SCALE GENOMIC DNA]</scope>
    <source>
        <strain evidence="12">Z151</strain>
    </source>
</reference>
<feature type="domain" description="Protein kinase" evidence="10">
    <location>
        <begin position="269"/>
        <end position="546"/>
    </location>
</feature>
<keyword evidence="12" id="KW-1185">Reference proteome</keyword>
<feature type="region of interest" description="Disordered" evidence="9">
    <location>
        <begin position="540"/>
        <end position="562"/>
    </location>
</feature>
<dbReference type="PROSITE" id="PS00108">
    <property type="entry name" value="PROTEIN_KINASE_ST"/>
    <property type="match status" value="1"/>
</dbReference>
<keyword evidence="3" id="KW-0808">Transferase</keyword>
<dbReference type="InterPro" id="IPR053235">
    <property type="entry name" value="Ser_Thr_kinase"/>
</dbReference>
<dbReference type="GO" id="GO:0004674">
    <property type="term" value="F:protein serine/threonine kinase activity"/>
    <property type="evidence" value="ECO:0007669"/>
    <property type="project" value="TreeGrafter"/>
</dbReference>
<dbReference type="InterPro" id="IPR008271">
    <property type="entry name" value="Ser/Thr_kinase_AS"/>
</dbReference>
<organism evidence="11 12">
    <name type="scientific">Hypsibius exemplaris</name>
    <name type="common">Freshwater tardigrade</name>
    <dbReference type="NCBI Taxonomy" id="2072580"/>
    <lineage>
        <taxon>Eukaryota</taxon>
        <taxon>Metazoa</taxon>
        <taxon>Ecdysozoa</taxon>
        <taxon>Tardigrada</taxon>
        <taxon>Eutardigrada</taxon>
        <taxon>Parachela</taxon>
        <taxon>Hypsibioidea</taxon>
        <taxon>Hypsibiidae</taxon>
        <taxon>Hypsibius</taxon>
    </lineage>
</organism>
<keyword evidence="5 11" id="KW-0418">Kinase</keyword>
<evidence type="ECO:0000256" key="9">
    <source>
        <dbReference type="SAM" id="MobiDB-lite"/>
    </source>
</evidence>
<dbReference type="Pfam" id="PF00069">
    <property type="entry name" value="Pkinase"/>
    <property type="match status" value="2"/>
</dbReference>
<dbReference type="OrthoDB" id="4062651at2759"/>
<evidence type="ECO:0000256" key="5">
    <source>
        <dbReference type="ARBA" id="ARBA00022777"/>
    </source>
</evidence>
<sequence length="562" mass="63479">MFQSTEDGVKINELNTLLQLDDPNKCIIQYIAVGFITNRAFPGSQGSHCLLMEHCSGMLLRDFIKDNHKHCSPKVIVGYTAQLVSGLHYLHNRRPTKLVHGDIKSAHIMMKDSTGEVLKIIDIDCAFQWKDGQRSPEKDKKAMGTLTFMSPEMIAWIYFKEAQQLAPDFSTDIWGLGCVVLDMYRASQGQHLWQEDLMEEAFTRAVYAGQPLTPTIPENMPDELKVLASQCLKLIPSDRPTASTLLKYSDRVYFKCGDSGIHYYIRPPREQLGQRKSGGFGYVQQVNAFWIGANFQDEGQRRLALKTFKDPLDEDEVVKIQTLPELKHDNIVKYLTTGFFDQYPRYRLIMEWCSGGTLKEAAAAETALPVETQKNYVNQLICGIYYLHMEVDPPIVHKDLKGINVVFSDEIKTTLKICDVDSCSVSRKVEQQSVISRVRFTPGFASPELLECENMFHVKGLFPVGRATDIWSLGAVVLEMYCRGNLPDIPSFQRDDILTTTAVADANVEVPLIGEELLALAKKCLVNKPRHRPSIEKLRDDFSKGFSTPSSSAFRERGLDSN</sequence>
<dbReference type="EMBL" id="MTYJ01000215">
    <property type="protein sequence ID" value="OWA51124.1"/>
    <property type="molecule type" value="Genomic_DNA"/>
</dbReference>
<feature type="domain" description="Protein kinase" evidence="10">
    <location>
        <begin position="1"/>
        <end position="254"/>
    </location>
</feature>
<evidence type="ECO:0000256" key="4">
    <source>
        <dbReference type="ARBA" id="ARBA00022741"/>
    </source>
</evidence>
<keyword evidence="4" id="KW-0547">Nucleotide-binding</keyword>
<name>A0A9X6RKI0_HYPEX</name>
<evidence type="ECO:0000256" key="1">
    <source>
        <dbReference type="ARBA" id="ARBA00012513"/>
    </source>
</evidence>
<evidence type="ECO:0000256" key="2">
    <source>
        <dbReference type="ARBA" id="ARBA00022527"/>
    </source>
</evidence>
<dbReference type="InterPro" id="IPR011009">
    <property type="entry name" value="Kinase-like_dom_sf"/>
</dbReference>
<dbReference type="EC" id="2.7.11.1" evidence="1"/>
<dbReference type="PROSITE" id="PS50011">
    <property type="entry name" value="PROTEIN_KINASE_DOM"/>
    <property type="match status" value="2"/>
</dbReference>
<accession>A0A9X6RKI0</accession>
<evidence type="ECO:0000256" key="8">
    <source>
        <dbReference type="ARBA" id="ARBA00048679"/>
    </source>
</evidence>
<dbReference type="InterPro" id="IPR000719">
    <property type="entry name" value="Prot_kinase_dom"/>
</dbReference>
<dbReference type="SUPFAM" id="SSF56112">
    <property type="entry name" value="Protein kinase-like (PK-like)"/>
    <property type="match status" value="2"/>
</dbReference>
<comment type="catalytic activity">
    <reaction evidence="8">
        <text>L-seryl-[protein] + ATP = O-phospho-L-seryl-[protein] + ADP + H(+)</text>
        <dbReference type="Rhea" id="RHEA:17989"/>
        <dbReference type="Rhea" id="RHEA-COMP:9863"/>
        <dbReference type="Rhea" id="RHEA-COMP:11604"/>
        <dbReference type="ChEBI" id="CHEBI:15378"/>
        <dbReference type="ChEBI" id="CHEBI:29999"/>
        <dbReference type="ChEBI" id="CHEBI:30616"/>
        <dbReference type="ChEBI" id="CHEBI:83421"/>
        <dbReference type="ChEBI" id="CHEBI:456216"/>
        <dbReference type="EC" id="2.7.11.1"/>
    </reaction>
</comment>
<dbReference type="Gene3D" id="1.10.510.10">
    <property type="entry name" value="Transferase(Phosphotransferase) domain 1"/>
    <property type="match status" value="2"/>
</dbReference>
<keyword evidence="6" id="KW-0067">ATP-binding</keyword>
<evidence type="ECO:0000313" key="12">
    <source>
        <dbReference type="Proteomes" id="UP000192578"/>
    </source>
</evidence>
<dbReference type="GO" id="GO:0005524">
    <property type="term" value="F:ATP binding"/>
    <property type="evidence" value="ECO:0007669"/>
    <property type="project" value="InterPro"/>
</dbReference>
<dbReference type="PANTHER" id="PTHR24361:SF433">
    <property type="entry name" value="PROTEIN KINASE DOMAIN-CONTAINING PROTEIN"/>
    <property type="match status" value="1"/>
</dbReference>
<evidence type="ECO:0000256" key="6">
    <source>
        <dbReference type="ARBA" id="ARBA00022840"/>
    </source>
</evidence>
<evidence type="ECO:0000256" key="7">
    <source>
        <dbReference type="ARBA" id="ARBA00047899"/>
    </source>
</evidence>
<dbReference type="PANTHER" id="PTHR24361">
    <property type="entry name" value="MITOGEN-ACTIVATED KINASE KINASE KINASE"/>
    <property type="match status" value="1"/>
</dbReference>
<protein>
    <recommendedName>
        <fullName evidence="1">non-specific serine/threonine protein kinase</fullName>
        <ecNumber evidence="1">2.7.11.1</ecNumber>
    </recommendedName>
</protein>
<gene>
    <name evidence="11" type="ORF">BV898_15621</name>
</gene>
<dbReference type="SMART" id="SM00220">
    <property type="entry name" value="S_TKc"/>
    <property type="match status" value="2"/>
</dbReference>
<evidence type="ECO:0000313" key="11">
    <source>
        <dbReference type="EMBL" id="OWA51124.1"/>
    </source>
</evidence>
<dbReference type="GO" id="GO:0005737">
    <property type="term" value="C:cytoplasm"/>
    <property type="evidence" value="ECO:0007669"/>
    <property type="project" value="TreeGrafter"/>
</dbReference>
<dbReference type="AlphaFoldDB" id="A0A9X6RKI0"/>
<comment type="catalytic activity">
    <reaction evidence="7">
        <text>L-threonyl-[protein] + ATP = O-phospho-L-threonyl-[protein] + ADP + H(+)</text>
        <dbReference type="Rhea" id="RHEA:46608"/>
        <dbReference type="Rhea" id="RHEA-COMP:11060"/>
        <dbReference type="Rhea" id="RHEA-COMP:11605"/>
        <dbReference type="ChEBI" id="CHEBI:15378"/>
        <dbReference type="ChEBI" id="CHEBI:30013"/>
        <dbReference type="ChEBI" id="CHEBI:30616"/>
        <dbReference type="ChEBI" id="CHEBI:61977"/>
        <dbReference type="ChEBI" id="CHEBI:456216"/>
        <dbReference type="EC" id="2.7.11.1"/>
    </reaction>
</comment>